<dbReference type="AlphaFoldDB" id="A0A0V0Z7G8"/>
<evidence type="ECO:0000256" key="1">
    <source>
        <dbReference type="SAM" id="Phobius"/>
    </source>
</evidence>
<protein>
    <submittedName>
        <fullName evidence="2">Uncharacterized protein</fullName>
    </submittedName>
</protein>
<evidence type="ECO:0000313" key="2">
    <source>
        <dbReference type="EMBL" id="KRY08026.1"/>
    </source>
</evidence>
<name>A0A0V0Z7G8_9BILA</name>
<keyword evidence="1" id="KW-1133">Transmembrane helix</keyword>
<proteinExistence type="predicted"/>
<accession>A0A0V0Z7G8</accession>
<comment type="caution">
    <text evidence="2">The sequence shown here is derived from an EMBL/GenBank/DDBJ whole genome shotgun (WGS) entry which is preliminary data.</text>
</comment>
<reference evidence="2 3" key="1">
    <citation type="submission" date="2015-01" db="EMBL/GenBank/DDBJ databases">
        <title>Evolution of Trichinella species and genotypes.</title>
        <authorList>
            <person name="Korhonen P.K."/>
            <person name="Edoardo P."/>
            <person name="Giuseppe L.R."/>
            <person name="Gasser R.B."/>
        </authorList>
    </citation>
    <scope>NUCLEOTIDE SEQUENCE [LARGE SCALE GENOMIC DNA]</scope>
    <source>
        <strain evidence="2">ISS2496</strain>
    </source>
</reference>
<feature type="non-terminal residue" evidence="2">
    <location>
        <position position="147"/>
    </location>
</feature>
<dbReference type="Proteomes" id="UP000054783">
    <property type="component" value="Unassembled WGS sequence"/>
</dbReference>
<keyword evidence="3" id="KW-1185">Reference proteome</keyword>
<keyword evidence="1" id="KW-0812">Transmembrane</keyword>
<dbReference type="EMBL" id="JYDQ01000374">
    <property type="protein sequence ID" value="KRY08026.1"/>
    <property type="molecule type" value="Genomic_DNA"/>
</dbReference>
<gene>
    <name evidence="2" type="ORF">T12_2798</name>
</gene>
<evidence type="ECO:0000313" key="3">
    <source>
        <dbReference type="Proteomes" id="UP000054783"/>
    </source>
</evidence>
<keyword evidence="1" id="KW-0472">Membrane</keyword>
<sequence length="147" mass="17116">MLELTTWVAVVIIVEELSSSEFYLVSSLSSMVLLCLWFVSWYPAWWLGLPPVHWWMGWILKSVSWCEWLFRVLWYGGIGGAFFCRCGGWWSFVIYGFLYRRGRLMEQEMCDFMEKDEVVTLLLNALIELNILLGTNKSLATVDPLPG</sequence>
<feature type="transmembrane region" description="Helical" evidence="1">
    <location>
        <begin position="72"/>
        <end position="99"/>
    </location>
</feature>
<organism evidence="2 3">
    <name type="scientific">Trichinella patagoniensis</name>
    <dbReference type="NCBI Taxonomy" id="990121"/>
    <lineage>
        <taxon>Eukaryota</taxon>
        <taxon>Metazoa</taxon>
        <taxon>Ecdysozoa</taxon>
        <taxon>Nematoda</taxon>
        <taxon>Enoplea</taxon>
        <taxon>Dorylaimia</taxon>
        <taxon>Trichinellida</taxon>
        <taxon>Trichinellidae</taxon>
        <taxon>Trichinella</taxon>
    </lineage>
</organism>